<dbReference type="SUPFAM" id="SSF46785">
    <property type="entry name" value="Winged helix' DNA-binding domain"/>
    <property type="match status" value="1"/>
</dbReference>
<evidence type="ECO:0000256" key="6">
    <source>
        <dbReference type="ARBA" id="ARBA00023015"/>
    </source>
</evidence>
<dbReference type="GO" id="GO:0005634">
    <property type="term" value="C:nucleus"/>
    <property type="evidence" value="ECO:0007669"/>
    <property type="project" value="UniProtKB-SubCell"/>
</dbReference>
<dbReference type="AlphaFoldDB" id="A0A3M6T9L8"/>
<dbReference type="InterPro" id="IPR001766">
    <property type="entry name" value="Fork_head_dom"/>
</dbReference>
<feature type="compositionally biased region" description="Low complexity" evidence="12">
    <location>
        <begin position="81"/>
        <end position="93"/>
    </location>
</feature>
<keyword evidence="2" id="KW-1017">Isopeptide bond</keyword>
<keyword evidence="6" id="KW-0805">Transcription regulation</keyword>
<feature type="domain" description="Fork-head" evidence="13">
    <location>
        <begin position="139"/>
        <end position="233"/>
    </location>
</feature>
<dbReference type="InterPro" id="IPR036390">
    <property type="entry name" value="WH_DNA-bd_sf"/>
</dbReference>
<evidence type="ECO:0000256" key="5">
    <source>
        <dbReference type="ARBA" id="ARBA00022843"/>
    </source>
</evidence>
<evidence type="ECO:0000313" key="14">
    <source>
        <dbReference type="EMBL" id="RMX38090.1"/>
    </source>
</evidence>
<sequence>MSHKLLDSAAPIDLKILFLNYQQMDARSPKLIVSKIHSFAAKKNVNPGKRAPRKQTPADKNQINIVYTRFESTIAVRQRTASNTSELTLSNTSKMASSTHDHQLSSYEPELKKDDSDSSQVESEKAETKEASSKDPNVKPPYSYVALIAMAIRESSEKRLTLNGIYQYIISKFPFYEKNKKGWQNSIRHNLSLNECFIKVPREGGGERKGNYWTLDPACEDMFEKGNYRRRRRMKRPYRQQTLQHTNGMLTDPRAAAYGNFIAPKWSAYNPVQSVPTAGGNWRTAQPAGPLSYPCNPQSSRVPPGYAVAPYMNMGSTVGVPVSSYTGTQYSTQIQNPVNNQCGYGAVAMPSVGCRRQTDHTAAVHGHHFTNPYWNPPDKHSFDAQPRS</sequence>
<dbReference type="InterPro" id="IPR018122">
    <property type="entry name" value="TF_fork_head_CS_1"/>
</dbReference>
<evidence type="ECO:0000259" key="13">
    <source>
        <dbReference type="PROSITE" id="PS50039"/>
    </source>
</evidence>
<keyword evidence="9 11" id="KW-0539">Nucleus</keyword>
<evidence type="ECO:0000256" key="9">
    <source>
        <dbReference type="ARBA" id="ARBA00023242"/>
    </source>
</evidence>
<dbReference type="EMBL" id="RCHS01004051">
    <property type="protein sequence ID" value="RMX38090.1"/>
    <property type="molecule type" value="Genomic_DNA"/>
</dbReference>
<feature type="region of interest" description="Disordered" evidence="12">
    <location>
        <begin position="81"/>
        <end position="137"/>
    </location>
</feature>
<evidence type="ECO:0000256" key="4">
    <source>
        <dbReference type="ARBA" id="ARBA00022782"/>
    </source>
</evidence>
<dbReference type="CDD" id="cd20028">
    <property type="entry name" value="FH_FOXL2"/>
    <property type="match status" value="1"/>
</dbReference>
<dbReference type="STRING" id="46731.A0A3M6T9L8"/>
<dbReference type="SMART" id="SM00339">
    <property type="entry name" value="FH"/>
    <property type="match status" value="1"/>
</dbReference>
<keyword evidence="15" id="KW-1185">Reference proteome</keyword>
<keyword evidence="5" id="KW-0832">Ubl conjugation</keyword>
<evidence type="ECO:0000256" key="11">
    <source>
        <dbReference type="PROSITE-ProRule" id="PRU00089"/>
    </source>
</evidence>
<dbReference type="Gene3D" id="1.10.10.10">
    <property type="entry name" value="Winged helix-like DNA-binding domain superfamily/Winged helix DNA-binding domain"/>
    <property type="match status" value="1"/>
</dbReference>
<dbReference type="PROSITE" id="PS00658">
    <property type="entry name" value="FORK_HEAD_2"/>
    <property type="match status" value="1"/>
</dbReference>
<reference evidence="14 15" key="1">
    <citation type="journal article" date="2018" name="Sci. Rep.">
        <title>Comparative analysis of the Pocillopora damicornis genome highlights role of immune system in coral evolution.</title>
        <authorList>
            <person name="Cunning R."/>
            <person name="Bay R.A."/>
            <person name="Gillette P."/>
            <person name="Baker A.C."/>
            <person name="Traylor-Knowles N."/>
        </authorList>
    </citation>
    <scope>NUCLEOTIDE SEQUENCE [LARGE SCALE GENOMIC DNA]</scope>
    <source>
        <strain evidence="14">RSMAS</strain>
        <tissue evidence="14">Whole animal</tissue>
    </source>
</reference>
<dbReference type="InterPro" id="IPR036388">
    <property type="entry name" value="WH-like_DNA-bd_sf"/>
</dbReference>
<keyword evidence="4" id="KW-0221">Differentiation</keyword>
<organism evidence="14 15">
    <name type="scientific">Pocillopora damicornis</name>
    <name type="common">Cauliflower coral</name>
    <name type="synonym">Millepora damicornis</name>
    <dbReference type="NCBI Taxonomy" id="46731"/>
    <lineage>
        <taxon>Eukaryota</taxon>
        <taxon>Metazoa</taxon>
        <taxon>Cnidaria</taxon>
        <taxon>Anthozoa</taxon>
        <taxon>Hexacorallia</taxon>
        <taxon>Scleractinia</taxon>
        <taxon>Astrocoeniina</taxon>
        <taxon>Pocilloporidae</taxon>
        <taxon>Pocillopora</taxon>
    </lineage>
</organism>
<evidence type="ECO:0000256" key="7">
    <source>
        <dbReference type="ARBA" id="ARBA00023125"/>
    </source>
</evidence>
<evidence type="ECO:0000256" key="10">
    <source>
        <dbReference type="ARBA" id="ARBA00034872"/>
    </source>
</evidence>
<dbReference type="GO" id="GO:0009653">
    <property type="term" value="P:anatomical structure morphogenesis"/>
    <property type="evidence" value="ECO:0007669"/>
    <property type="project" value="TreeGrafter"/>
</dbReference>
<dbReference type="GO" id="GO:0000978">
    <property type="term" value="F:RNA polymerase II cis-regulatory region sequence-specific DNA binding"/>
    <property type="evidence" value="ECO:0007669"/>
    <property type="project" value="TreeGrafter"/>
</dbReference>
<feature type="DNA-binding region" description="Fork-head" evidence="11">
    <location>
        <begin position="139"/>
        <end position="233"/>
    </location>
</feature>
<dbReference type="FunFam" id="1.10.10.10:FF:000016">
    <property type="entry name" value="Forkhead box protein I1"/>
    <property type="match status" value="1"/>
</dbReference>
<comment type="subcellular location">
    <subcellularLocation>
        <location evidence="1 11">Nucleus</location>
    </subcellularLocation>
</comment>
<gene>
    <name evidence="14" type="ORF">pdam_00003083</name>
</gene>
<dbReference type="InterPro" id="IPR030456">
    <property type="entry name" value="TF_fork_head_CS_2"/>
</dbReference>
<proteinExistence type="predicted"/>
<dbReference type="PRINTS" id="PR00053">
    <property type="entry name" value="FORKHEAD"/>
</dbReference>
<dbReference type="InterPro" id="IPR050211">
    <property type="entry name" value="FOX_domain-containing"/>
</dbReference>
<protein>
    <recommendedName>
        <fullName evidence="10">Forkhead box protein L2</fullName>
    </recommendedName>
</protein>
<evidence type="ECO:0000256" key="8">
    <source>
        <dbReference type="ARBA" id="ARBA00023163"/>
    </source>
</evidence>
<evidence type="ECO:0000256" key="2">
    <source>
        <dbReference type="ARBA" id="ARBA00022499"/>
    </source>
</evidence>
<keyword evidence="8" id="KW-0804">Transcription</keyword>
<dbReference type="GO" id="GO:0000981">
    <property type="term" value="F:DNA-binding transcription factor activity, RNA polymerase II-specific"/>
    <property type="evidence" value="ECO:0007669"/>
    <property type="project" value="TreeGrafter"/>
</dbReference>
<dbReference type="InterPro" id="IPR047515">
    <property type="entry name" value="FH_FOXL2"/>
</dbReference>
<evidence type="ECO:0000256" key="3">
    <source>
        <dbReference type="ARBA" id="ARBA00022553"/>
    </source>
</evidence>
<feature type="compositionally biased region" description="Basic and acidic residues" evidence="12">
    <location>
        <begin position="99"/>
        <end position="137"/>
    </location>
</feature>
<comment type="caution">
    <text evidence="14">The sequence shown here is derived from an EMBL/GenBank/DDBJ whole genome shotgun (WGS) entry which is preliminary data.</text>
</comment>
<evidence type="ECO:0000256" key="1">
    <source>
        <dbReference type="ARBA" id="ARBA00004123"/>
    </source>
</evidence>
<dbReference type="GO" id="GO:0030154">
    <property type="term" value="P:cell differentiation"/>
    <property type="evidence" value="ECO:0007669"/>
    <property type="project" value="UniProtKB-KW"/>
</dbReference>
<dbReference type="PROSITE" id="PS50039">
    <property type="entry name" value="FORK_HEAD_3"/>
    <property type="match status" value="1"/>
</dbReference>
<evidence type="ECO:0000256" key="12">
    <source>
        <dbReference type="SAM" id="MobiDB-lite"/>
    </source>
</evidence>
<name>A0A3M6T9L8_POCDA</name>
<dbReference type="Pfam" id="PF00250">
    <property type="entry name" value="Forkhead"/>
    <property type="match status" value="1"/>
</dbReference>
<keyword evidence="7 11" id="KW-0238">DNA-binding</keyword>
<evidence type="ECO:0000313" key="15">
    <source>
        <dbReference type="Proteomes" id="UP000275408"/>
    </source>
</evidence>
<dbReference type="PANTHER" id="PTHR11829:SF411">
    <property type="entry name" value="FORKHEAD BOX PROTEIN L2"/>
    <property type="match status" value="1"/>
</dbReference>
<feature type="region of interest" description="Disordered" evidence="12">
    <location>
        <begin position="369"/>
        <end position="388"/>
    </location>
</feature>
<dbReference type="PROSITE" id="PS00657">
    <property type="entry name" value="FORK_HEAD_1"/>
    <property type="match status" value="1"/>
</dbReference>
<dbReference type="Proteomes" id="UP000275408">
    <property type="component" value="Unassembled WGS sequence"/>
</dbReference>
<dbReference type="OrthoDB" id="5402974at2759"/>
<dbReference type="PANTHER" id="PTHR11829">
    <property type="entry name" value="FORKHEAD BOX PROTEIN"/>
    <property type="match status" value="1"/>
</dbReference>
<keyword evidence="3" id="KW-0597">Phosphoprotein</keyword>
<accession>A0A3M6T9L8</accession>